<reference evidence="4" key="1">
    <citation type="journal article" date="2010" name="Nat. Biotechnol.">
        <title>Draft genome sequence of the oilseed species Ricinus communis.</title>
        <authorList>
            <person name="Chan A.P."/>
            <person name="Crabtree J."/>
            <person name="Zhao Q."/>
            <person name="Lorenzi H."/>
            <person name="Orvis J."/>
            <person name="Puiu D."/>
            <person name="Melake-Berhan A."/>
            <person name="Jones K.M."/>
            <person name="Redman J."/>
            <person name="Chen G."/>
            <person name="Cahoon E.B."/>
            <person name="Gedil M."/>
            <person name="Stanke M."/>
            <person name="Haas B.J."/>
            <person name="Wortman J.R."/>
            <person name="Fraser-Liggett C.M."/>
            <person name="Ravel J."/>
            <person name="Rabinowicz P.D."/>
        </authorList>
    </citation>
    <scope>NUCLEOTIDE SEQUENCE [LARGE SCALE GENOMIC DNA]</scope>
    <source>
        <strain evidence="4">cv. Hale</strain>
    </source>
</reference>
<proteinExistence type="predicted"/>
<evidence type="ECO:0000313" key="3">
    <source>
        <dbReference type="EMBL" id="EEF52748.1"/>
    </source>
</evidence>
<organism evidence="3 4">
    <name type="scientific">Ricinus communis</name>
    <name type="common">Castor bean</name>
    <dbReference type="NCBI Taxonomy" id="3988"/>
    <lineage>
        <taxon>Eukaryota</taxon>
        <taxon>Viridiplantae</taxon>
        <taxon>Streptophyta</taxon>
        <taxon>Embryophyta</taxon>
        <taxon>Tracheophyta</taxon>
        <taxon>Spermatophyta</taxon>
        <taxon>Magnoliopsida</taxon>
        <taxon>eudicotyledons</taxon>
        <taxon>Gunneridae</taxon>
        <taxon>Pentapetalae</taxon>
        <taxon>rosids</taxon>
        <taxon>fabids</taxon>
        <taxon>Malpighiales</taxon>
        <taxon>Euphorbiaceae</taxon>
        <taxon>Acalyphoideae</taxon>
        <taxon>Acalypheae</taxon>
        <taxon>Ricinus</taxon>
    </lineage>
</organism>
<keyword evidence="4" id="KW-1185">Reference proteome</keyword>
<evidence type="ECO:0000313" key="4">
    <source>
        <dbReference type="Proteomes" id="UP000008311"/>
    </source>
</evidence>
<dbReference type="Proteomes" id="UP000008311">
    <property type="component" value="Unassembled WGS sequence"/>
</dbReference>
<dbReference type="EMBL" id="EQ973772">
    <property type="protein sequence ID" value="EEF52748.1"/>
    <property type="molecule type" value="Genomic_DNA"/>
</dbReference>
<gene>
    <name evidence="3" type="ORF">RCOM_1598460</name>
</gene>
<keyword evidence="2" id="KW-0812">Transmembrane</keyword>
<accession>B9R8B8</accession>
<sequence>MAANDQVQMLAVFEARVGAMKVDELQLVRQANEAVVLPITHIQLYGLLMGGITLVSQTQGGWNHILLGNIGLLLVGFVVGTIVPFVVAFSMISKLASRMKDLRRMHTLLALEIRGFNTEYVKGSGGDDTRAVNEEGRIGTRTESEESRDLQAGRDGTVLERRIEILKRVEMVLAVSEESRDLEESRDSTSCERGK</sequence>
<feature type="transmembrane region" description="Helical" evidence="2">
    <location>
        <begin position="70"/>
        <end position="96"/>
    </location>
</feature>
<dbReference type="InParanoid" id="B9R8B8"/>
<dbReference type="AlphaFoldDB" id="B9R8B8"/>
<keyword evidence="2" id="KW-1133">Transmembrane helix</keyword>
<name>B9R8B8_RICCO</name>
<evidence type="ECO:0000256" key="2">
    <source>
        <dbReference type="SAM" id="Phobius"/>
    </source>
</evidence>
<feature type="region of interest" description="Disordered" evidence="1">
    <location>
        <begin position="125"/>
        <end position="153"/>
    </location>
</feature>
<keyword evidence="2" id="KW-0472">Membrane</keyword>
<evidence type="ECO:0000256" key="1">
    <source>
        <dbReference type="SAM" id="MobiDB-lite"/>
    </source>
</evidence>
<protein>
    <submittedName>
        <fullName evidence="3">Uncharacterized protein</fullName>
    </submittedName>
</protein>